<evidence type="ECO:0000256" key="1">
    <source>
        <dbReference type="SAM" id="MobiDB-lite"/>
    </source>
</evidence>
<evidence type="ECO:0000259" key="3">
    <source>
        <dbReference type="Pfam" id="PF13559"/>
    </source>
</evidence>
<keyword evidence="2" id="KW-0472">Membrane</keyword>
<gene>
    <name evidence="4" type="ORF">FHX41_1001</name>
</gene>
<proteinExistence type="predicted"/>
<organism evidence="4 5">
    <name type="scientific">Actinomadura hallensis</name>
    <dbReference type="NCBI Taxonomy" id="337895"/>
    <lineage>
        <taxon>Bacteria</taxon>
        <taxon>Bacillati</taxon>
        <taxon>Actinomycetota</taxon>
        <taxon>Actinomycetes</taxon>
        <taxon>Streptosporangiales</taxon>
        <taxon>Thermomonosporaceae</taxon>
        <taxon>Actinomadura</taxon>
    </lineage>
</organism>
<name>A0A543I9Z0_9ACTN</name>
<accession>A0A543I9Z0</accession>
<keyword evidence="2" id="KW-0812">Transmembrane</keyword>
<dbReference type="OrthoDB" id="3389322at2"/>
<comment type="caution">
    <text evidence="4">The sequence shown here is derived from an EMBL/GenBank/DDBJ whole genome shotgun (WGS) entry which is preliminary data.</text>
</comment>
<feature type="domain" description="Protein-glutamine gamma-glutamyltransferase-like C-terminal" evidence="3">
    <location>
        <begin position="135"/>
        <end position="204"/>
    </location>
</feature>
<sequence length="236" mass="26181">MFTAPVLGSLDPVGRDEAREAARRELEKQVYRRDEPSWIERVWDDFSEWLQDLLSRSPGPESQGSGSGLVSVIVIIIVLAVAVGLVVWLMWGRRNPRSRRDALLEDEPSTALGHREAAERHAAAGEWARAVRERLRAIARDLEERAVLSARPGRTADELAEEAGEAVPELAGDLRAGVRIFDDVWYGDRPGTAEGYARLKDLDERLQAARPRPLEDSLEGDDLTLAATGEDGGPRW</sequence>
<dbReference type="Pfam" id="PF13559">
    <property type="entry name" value="DUF4129"/>
    <property type="match status" value="1"/>
</dbReference>
<feature type="region of interest" description="Disordered" evidence="1">
    <location>
        <begin position="208"/>
        <end position="236"/>
    </location>
</feature>
<dbReference type="EMBL" id="VFPO01000001">
    <property type="protein sequence ID" value="TQM67389.1"/>
    <property type="molecule type" value="Genomic_DNA"/>
</dbReference>
<evidence type="ECO:0000313" key="4">
    <source>
        <dbReference type="EMBL" id="TQM67389.1"/>
    </source>
</evidence>
<reference evidence="4 5" key="1">
    <citation type="submission" date="2019-06" db="EMBL/GenBank/DDBJ databases">
        <title>Sequencing the genomes of 1000 actinobacteria strains.</title>
        <authorList>
            <person name="Klenk H.-P."/>
        </authorList>
    </citation>
    <scope>NUCLEOTIDE SEQUENCE [LARGE SCALE GENOMIC DNA]</scope>
    <source>
        <strain evidence="4 5">DSM 45043</strain>
    </source>
</reference>
<dbReference type="RefSeq" id="WP_141966395.1">
    <property type="nucleotide sequence ID" value="NZ_VFPO01000001.1"/>
</dbReference>
<protein>
    <submittedName>
        <fullName evidence="4">Uncharacterized protein DUF4129</fullName>
    </submittedName>
</protein>
<dbReference type="AlphaFoldDB" id="A0A543I9Z0"/>
<dbReference type="Proteomes" id="UP000316706">
    <property type="component" value="Unassembled WGS sequence"/>
</dbReference>
<feature type="transmembrane region" description="Helical" evidence="2">
    <location>
        <begin position="68"/>
        <end position="91"/>
    </location>
</feature>
<dbReference type="InterPro" id="IPR025403">
    <property type="entry name" value="TgpA-like_C"/>
</dbReference>
<evidence type="ECO:0000256" key="2">
    <source>
        <dbReference type="SAM" id="Phobius"/>
    </source>
</evidence>
<keyword evidence="2" id="KW-1133">Transmembrane helix</keyword>
<evidence type="ECO:0000313" key="5">
    <source>
        <dbReference type="Proteomes" id="UP000316706"/>
    </source>
</evidence>
<keyword evidence="5" id="KW-1185">Reference proteome</keyword>